<reference evidence="9" key="1">
    <citation type="submission" date="2016-11" db="EMBL/GenBank/DDBJ databases">
        <title>Complete genome sequence of Virgibacillus pantothenticus 21D, a halophilic bacterium isolated from the deep hypersaline anoxic basin Discovery in the Mediterranean Sea.</title>
        <authorList>
            <person name="Zeaiter Z."/>
            <person name="Booth J.M."/>
            <person name="Prosdocimi E.M."/>
            <person name="Mapelli F."/>
            <person name="Fusi M."/>
            <person name="Daffonchio D."/>
            <person name="Borin S."/>
            <person name="Crotti E."/>
        </authorList>
    </citation>
    <scope>NUCLEOTIDE SEQUENCE [LARGE SCALE GENOMIC DNA]</scope>
    <source>
        <strain evidence="9">21D</strain>
    </source>
</reference>
<dbReference type="InterPro" id="IPR001940">
    <property type="entry name" value="Peptidase_S1C"/>
</dbReference>
<protein>
    <submittedName>
        <fullName evidence="8">Serine protease Do-like HtrA</fullName>
        <ecNumber evidence="8">3.4.21.107</ecNumber>
    </submittedName>
</protein>
<feature type="region of interest" description="Disordered" evidence="5">
    <location>
        <begin position="53"/>
        <end position="72"/>
    </location>
</feature>
<keyword evidence="6" id="KW-1133">Transmembrane helix</keyword>
<dbReference type="CDD" id="cd06781">
    <property type="entry name" value="cpPDZ_BsHtra-like"/>
    <property type="match status" value="1"/>
</dbReference>
<dbReference type="Gene3D" id="2.30.42.10">
    <property type="match status" value="1"/>
</dbReference>
<dbReference type="EC" id="3.4.21.107" evidence="8"/>
<feature type="transmembrane region" description="Helical" evidence="6">
    <location>
        <begin position="20"/>
        <end position="42"/>
    </location>
</feature>
<proteinExistence type="inferred from homology"/>
<evidence type="ECO:0000256" key="1">
    <source>
        <dbReference type="ARBA" id="ARBA00010541"/>
    </source>
</evidence>
<evidence type="ECO:0000256" key="3">
    <source>
        <dbReference type="ARBA" id="ARBA00022801"/>
    </source>
</evidence>
<dbReference type="InterPro" id="IPR051201">
    <property type="entry name" value="Chloro_Bact_Ser_Proteases"/>
</dbReference>
<dbReference type="PROSITE" id="PS50106">
    <property type="entry name" value="PDZ"/>
    <property type="match status" value="1"/>
</dbReference>
<dbReference type="STRING" id="302167.GCA_900166595_00274"/>
<dbReference type="GO" id="GO:0004252">
    <property type="term" value="F:serine-type endopeptidase activity"/>
    <property type="evidence" value="ECO:0007669"/>
    <property type="project" value="InterPro"/>
</dbReference>
<keyword evidence="4" id="KW-0720">Serine protease</keyword>
<dbReference type="GO" id="GO:0006508">
    <property type="term" value="P:proteolysis"/>
    <property type="evidence" value="ECO:0007669"/>
    <property type="project" value="UniProtKB-KW"/>
</dbReference>
<dbReference type="InterPro" id="IPR036034">
    <property type="entry name" value="PDZ_sf"/>
</dbReference>
<dbReference type="SUPFAM" id="SSF50156">
    <property type="entry name" value="PDZ domain-like"/>
    <property type="match status" value="1"/>
</dbReference>
<keyword evidence="2 8" id="KW-0645">Protease</keyword>
<dbReference type="InterPro" id="IPR043504">
    <property type="entry name" value="Peptidase_S1_PA_chymotrypsin"/>
</dbReference>
<dbReference type="PANTHER" id="PTHR43343:SF3">
    <property type="entry name" value="PROTEASE DO-LIKE 8, CHLOROPLASTIC"/>
    <property type="match status" value="1"/>
</dbReference>
<evidence type="ECO:0000256" key="6">
    <source>
        <dbReference type="SAM" id="Phobius"/>
    </source>
</evidence>
<dbReference type="SMART" id="SM00228">
    <property type="entry name" value="PDZ"/>
    <property type="match status" value="1"/>
</dbReference>
<dbReference type="PRINTS" id="PR00834">
    <property type="entry name" value="PROTEASES2C"/>
</dbReference>
<evidence type="ECO:0000259" key="7">
    <source>
        <dbReference type="PROSITE" id="PS50106"/>
    </source>
</evidence>
<comment type="similarity">
    <text evidence="1">Belongs to the peptidase S1C family.</text>
</comment>
<keyword evidence="3 8" id="KW-0378">Hydrolase</keyword>
<keyword evidence="6" id="KW-0472">Membrane</keyword>
<feature type="domain" description="PDZ" evidence="7">
    <location>
        <begin position="289"/>
        <end position="392"/>
    </location>
</feature>
<dbReference type="Pfam" id="PF13180">
    <property type="entry name" value="PDZ_2"/>
    <property type="match status" value="1"/>
</dbReference>
<sequence length="405" mass="43885">MGYYDQHYPPKRRKKKSGWLVPLLLGAILGVLLVTVALPALVDTGILNNVEQQQNEQSSANDSKNKSSGPKEMVNVDVSSQITEVINQVAPAVVGVINIQSQMDFWQQQEENSQAGEGSGVIYKKTDGSAFVVTNHHVVEGADTVEVVLSDDTHVKADLVGTDLFSDLAVLKMDGDQVEQVIEIGSSANVKTGEPAIAIGNPLGLMFSGSVTQGVISGTERTIPQDFNQDGRADWQAEVIQTDAAINPGNSGGALINIRGQLIGINSMKINQTAVEGLGFAIPIDSALPIIEELETEGKVTRPYLGVEIYSLEEVPQTEWDSTLSLPDNIKGGVYVWSVEPLSPADRAGLKRLDVITELDGKKVMNMIDLRKILYQEKEVGDEIAVTYYRDGKKRETTIQLGEQN</sequence>
<keyword evidence="6" id="KW-0812">Transmembrane</keyword>
<gene>
    <name evidence="8" type="primary">htrA_2</name>
    <name evidence="8" type="ORF">A21D_01506</name>
</gene>
<evidence type="ECO:0000313" key="9">
    <source>
        <dbReference type="Proteomes" id="UP000234237"/>
    </source>
</evidence>
<evidence type="ECO:0000256" key="5">
    <source>
        <dbReference type="SAM" id="MobiDB-lite"/>
    </source>
</evidence>
<organism evidence="8 9">
    <name type="scientific">Virgibacillus dokdonensis</name>
    <dbReference type="NCBI Taxonomy" id="302167"/>
    <lineage>
        <taxon>Bacteria</taxon>
        <taxon>Bacillati</taxon>
        <taxon>Bacillota</taxon>
        <taxon>Bacilli</taxon>
        <taxon>Bacillales</taxon>
        <taxon>Bacillaceae</taxon>
        <taxon>Virgibacillus</taxon>
    </lineage>
</organism>
<dbReference type="KEGG" id="vpn:A21D_01506"/>
<dbReference type="RefSeq" id="WP_101933119.1">
    <property type="nucleotide sequence ID" value="NZ_CP018622.1"/>
</dbReference>
<dbReference type="Pfam" id="PF13365">
    <property type="entry name" value="Trypsin_2"/>
    <property type="match status" value="1"/>
</dbReference>
<dbReference type="EMBL" id="CP018622">
    <property type="protein sequence ID" value="AUJ24587.1"/>
    <property type="molecule type" value="Genomic_DNA"/>
</dbReference>
<name>A0A2K9IY24_9BACI</name>
<evidence type="ECO:0000313" key="8">
    <source>
        <dbReference type="EMBL" id="AUJ24587.1"/>
    </source>
</evidence>
<dbReference type="InterPro" id="IPR001478">
    <property type="entry name" value="PDZ"/>
</dbReference>
<dbReference type="SUPFAM" id="SSF50494">
    <property type="entry name" value="Trypsin-like serine proteases"/>
    <property type="match status" value="1"/>
</dbReference>
<dbReference type="PANTHER" id="PTHR43343">
    <property type="entry name" value="PEPTIDASE S12"/>
    <property type="match status" value="1"/>
</dbReference>
<accession>A0A2K9IY24</accession>
<dbReference type="Proteomes" id="UP000234237">
    <property type="component" value="Chromosome"/>
</dbReference>
<dbReference type="AlphaFoldDB" id="A0A2K9IY24"/>
<dbReference type="Gene3D" id="2.40.10.10">
    <property type="entry name" value="Trypsin-like serine proteases"/>
    <property type="match status" value="2"/>
</dbReference>
<evidence type="ECO:0000256" key="2">
    <source>
        <dbReference type="ARBA" id="ARBA00022670"/>
    </source>
</evidence>
<dbReference type="InterPro" id="IPR009003">
    <property type="entry name" value="Peptidase_S1_PA"/>
</dbReference>
<evidence type="ECO:0000256" key="4">
    <source>
        <dbReference type="ARBA" id="ARBA00022825"/>
    </source>
</evidence>